<evidence type="ECO:0000313" key="3">
    <source>
        <dbReference type="Proteomes" id="UP001154312"/>
    </source>
</evidence>
<evidence type="ECO:0000259" key="1">
    <source>
        <dbReference type="Pfam" id="PF07238"/>
    </source>
</evidence>
<dbReference type="InterPro" id="IPR009875">
    <property type="entry name" value="PilZ_domain"/>
</dbReference>
<dbReference type="Pfam" id="PF07238">
    <property type="entry name" value="PilZ"/>
    <property type="match status" value="1"/>
</dbReference>
<evidence type="ECO:0000313" key="2">
    <source>
        <dbReference type="EMBL" id="MDF9409407.1"/>
    </source>
</evidence>
<sequence length="203" mass="22813">MVSGKEVITVKQEVWLKVPYQPSFPATINYVEEDIFWTNLPRGEGQVLLLQEKQTVEIGLSLAEGFYSADSHVVKMGEDHNKFYGFSIPENFTMAQERQFLRVPYATNVLFAAGGLVAQTALVNFSAGGVMVYLVPELEKILASGKEITISLNIDNIALKLPVYFAWRKSYDNIPFAGFEFQNLDTPMQDTIADLAKKYSKNK</sequence>
<keyword evidence="3" id="KW-1185">Reference proteome</keyword>
<dbReference type="GO" id="GO:0035438">
    <property type="term" value="F:cyclic-di-GMP binding"/>
    <property type="evidence" value="ECO:0007669"/>
    <property type="project" value="InterPro"/>
</dbReference>
<dbReference type="RefSeq" id="WP_277444870.1">
    <property type="nucleotide sequence ID" value="NZ_JAKOAV010000030.1"/>
</dbReference>
<proteinExistence type="predicted"/>
<name>A0A9X4H6L6_9FIRM</name>
<dbReference type="SUPFAM" id="SSF141371">
    <property type="entry name" value="PilZ domain-like"/>
    <property type="match status" value="1"/>
</dbReference>
<accession>A0A9X4H6L6</accession>
<dbReference type="Gene3D" id="2.40.10.220">
    <property type="entry name" value="predicted glycosyltransferase like domains"/>
    <property type="match status" value="1"/>
</dbReference>
<comment type="caution">
    <text evidence="2">The sequence shown here is derived from an EMBL/GenBank/DDBJ whole genome shotgun (WGS) entry which is preliminary data.</text>
</comment>
<protein>
    <submittedName>
        <fullName evidence="2">PilZ domain-containing protein</fullName>
    </submittedName>
</protein>
<feature type="domain" description="PilZ" evidence="1">
    <location>
        <begin position="96"/>
        <end position="195"/>
    </location>
</feature>
<reference evidence="2" key="1">
    <citation type="submission" date="2022-02" db="EMBL/GenBank/DDBJ databases">
        <authorList>
            <person name="Leng L."/>
        </authorList>
    </citation>
    <scope>NUCLEOTIDE SEQUENCE</scope>
    <source>
        <strain evidence="2">JI</strain>
    </source>
</reference>
<dbReference type="Proteomes" id="UP001154312">
    <property type="component" value="Unassembled WGS sequence"/>
</dbReference>
<dbReference type="AlphaFoldDB" id="A0A9X4H6L6"/>
<gene>
    <name evidence="2" type="ORF">L7E55_13755</name>
</gene>
<organism evidence="2 3">
    <name type="scientific">Pelotomaculum isophthalicicum JI</name>
    <dbReference type="NCBI Taxonomy" id="947010"/>
    <lineage>
        <taxon>Bacteria</taxon>
        <taxon>Bacillati</taxon>
        <taxon>Bacillota</taxon>
        <taxon>Clostridia</taxon>
        <taxon>Eubacteriales</taxon>
        <taxon>Desulfotomaculaceae</taxon>
        <taxon>Pelotomaculum</taxon>
    </lineage>
</organism>
<dbReference type="EMBL" id="JAKOAV010000030">
    <property type="protein sequence ID" value="MDF9409407.1"/>
    <property type="molecule type" value="Genomic_DNA"/>
</dbReference>